<dbReference type="Pfam" id="PF02194">
    <property type="entry name" value="PXA"/>
    <property type="match status" value="1"/>
</dbReference>
<gene>
    <name evidence="4" type="ORF">ALC60_03409</name>
</gene>
<dbReference type="InterPro" id="IPR036305">
    <property type="entry name" value="RGS_sf"/>
</dbReference>
<dbReference type="InterPro" id="IPR036871">
    <property type="entry name" value="PX_dom_sf"/>
</dbReference>
<dbReference type="SMART" id="SM00313">
    <property type="entry name" value="PXA"/>
    <property type="match status" value="1"/>
</dbReference>
<dbReference type="SUPFAM" id="SSF64268">
    <property type="entry name" value="PX domain"/>
    <property type="match status" value="1"/>
</dbReference>
<proteinExistence type="predicted"/>
<dbReference type="GO" id="GO:0005770">
    <property type="term" value="C:late endosome"/>
    <property type="evidence" value="ECO:0007669"/>
    <property type="project" value="TreeGrafter"/>
</dbReference>
<keyword evidence="1" id="KW-0472">Membrane</keyword>
<evidence type="ECO:0000259" key="3">
    <source>
        <dbReference type="PROSITE" id="PS51207"/>
    </source>
</evidence>
<dbReference type="InterPro" id="IPR001683">
    <property type="entry name" value="PX_dom"/>
</dbReference>
<dbReference type="GO" id="GO:0035091">
    <property type="term" value="F:phosphatidylinositol binding"/>
    <property type="evidence" value="ECO:0007669"/>
    <property type="project" value="InterPro"/>
</dbReference>
<keyword evidence="1" id="KW-1133">Transmembrane helix</keyword>
<keyword evidence="5" id="KW-1185">Reference proteome</keyword>
<organism evidence="4 5">
    <name type="scientific">Mycetomoellerius zeteki</name>
    <dbReference type="NCBI Taxonomy" id="64791"/>
    <lineage>
        <taxon>Eukaryota</taxon>
        <taxon>Metazoa</taxon>
        <taxon>Ecdysozoa</taxon>
        <taxon>Arthropoda</taxon>
        <taxon>Hexapoda</taxon>
        <taxon>Insecta</taxon>
        <taxon>Pterygota</taxon>
        <taxon>Neoptera</taxon>
        <taxon>Endopterygota</taxon>
        <taxon>Hymenoptera</taxon>
        <taxon>Apocrita</taxon>
        <taxon>Aculeata</taxon>
        <taxon>Formicoidea</taxon>
        <taxon>Formicidae</taxon>
        <taxon>Myrmicinae</taxon>
        <taxon>Mycetomoellerius</taxon>
    </lineage>
</organism>
<dbReference type="GO" id="GO:0097352">
    <property type="term" value="P:autophagosome maturation"/>
    <property type="evidence" value="ECO:0007669"/>
    <property type="project" value="TreeGrafter"/>
</dbReference>
<feature type="domain" description="PXA" evidence="3">
    <location>
        <begin position="115"/>
        <end position="287"/>
    </location>
</feature>
<evidence type="ECO:0000256" key="1">
    <source>
        <dbReference type="SAM" id="Phobius"/>
    </source>
</evidence>
<dbReference type="Gene3D" id="3.30.1520.10">
    <property type="entry name" value="Phox-like domain"/>
    <property type="match status" value="1"/>
</dbReference>
<dbReference type="Pfam" id="PF00787">
    <property type="entry name" value="PX"/>
    <property type="match status" value="1"/>
</dbReference>
<accession>A0A151XAX9</accession>
<name>A0A151XAX9_9HYME</name>
<dbReference type="STRING" id="64791.A0A151XAX9"/>
<reference evidence="4 5" key="1">
    <citation type="submission" date="2015-09" db="EMBL/GenBank/DDBJ databases">
        <title>Trachymyrmex zeteki WGS genome.</title>
        <authorList>
            <person name="Nygaard S."/>
            <person name="Hu H."/>
            <person name="Boomsma J."/>
            <person name="Zhang G."/>
        </authorList>
    </citation>
    <scope>NUCLEOTIDE SEQUENCE [LARGE SCALE GENOMIC DNA]</scope>
    <source>
        <strain evidence="4">Tzet28-1</strain>
        <tissue evidence="4">Whole body</tissue>
    </source>
</reference>
<dbReference type="PANTHER" id="PTHR22775">
    <property type="entry name" value="SORTING NEXIN"/>
    <property type="match status" value="1"/>
</dbReference>
<dbReference type="AlphaFoldDB" id="A0A151XAX9"/>
<dbReference type="PROSITE" id="PS51207">
    <property type="entry name" value="PXA"/>
    <property type="match status" value="1"/>
</dbReference>
<dbReference type="PROSITE" id="PS50195">
    <property type="entry name" value="PX"/>
    <property type="match status" value="1"/>
</dbReference>
<dbReference type="InterPro" id="IPR044926">
    <property type="entry name" value="RGS_subdomain_2"/>
</dbReference>
<dbReference type="EMBL" id="KQ982335">
    <property type="protein sequence ID" value="KYQ57448.1"/>
    <property type="molecule type" value="Genomic_DNA"/>
</dbReference>
<dbReference type="Gene3D" id="1.10.167.10">
    <property type="entry name" value="Regulator of G-protein Signalling 4, domain 2"/>
    <property type="match status" value="1"/>
</dbReference>
<evidence type="ECO:0000313" key="5">
    <source>
        <dbReference type="Proteomes" id="UP000075809"/>
    </source>
</evidence>
<feature type="transmembrane region" description="Helical" evidence="1">
    <location>
        <begin position="5"/>
        <end position="24"/>
    </location>
</feature>
<dbReference type="Proteomes" id="UP000075809">
    <property type="component" value="Unassembled WGS sequence"/>
</dbReference>
<sequence>MQDLYFFSAAISAIVILLVAFIVIVFNSILWVFIVISIYVLVSFYAVQLVQRVDSLLTRYNIMNEQRIHGLLMRFNIISDKFIARYEIKDSCSVCSKNTCKRHKLLPHSTKVKVPKDFDHALEQLLEEVLQMYVCTWYSDITANEAFIQQLRLAITTAAKNITIRLLRADTATLAFDGLIPLAIQHAQDWKALLKMPISEIEMPQDYIGSCLSSKIHPAAYAREAELNYLRGLVTALLPHLLPAIHVSTNNKVILREILANWVLLPAIDALADPENINMLVTLSTHRETTLSNAAETITVPILQSWVTLPAMHSHITHSCFKPSLNEILNDPELLYMFMQHIKESGPMNLLQFCLDIGIYIKFLIYFNINFLIIYNLFFNNYNLFYLLLNDLSKRMLNPEMSTIAEKNLYIDVRNMYKMYLDPDGSEYLYLPLHISKGIRQILEGGPEKIQELRTSRPFYQAHQEAHALLETTCLPSFHHSYQLYKLLCGHLSEQTKPTTAANARGGTSTSPMRFHNQVGKVDGILRTTAIDGTPFQLQDVYPVEEIDCTARAYNEIKGFGDKSHRDLTTWRVDVPHVDGGGMQPVYMIAIHSVAEAKSWTVLRQDQDFYTLRTRLIEFHGDKELNDSPLPSRKNPHLPLTANRQRYEEFLQKLLSKPMLRSSELLYTFLTTPNLKPYFANYSTPDIGILYQNMAYKLRKEKGQHLDKFMSTFLASTNTKYEHMDMGVEPSSEHLGETESKGRKLIDDVFGNNLNLSVTFQNLPCSLPQRDHMKGASLCIIEALDGLLNLPSIISRLFWMLAFLLRKRIDPYVNAIFYNTLIKLLSGGRASIVVKLLHAKIVGKNYMRDFPSQGKCRNYYETAKEGLHSLWWLMIFPKPWNNLMNSLLDPLQNAPFNKHLAYLLLDHLLVNLFPEVTV</sequence>
<keyword evidence="1" id="KW-0812">Transmembrane</keyword>
<dbReference type="InterPro" id="IPR003114">
    <property type="entry name" value="Phox_assoc"/>
</dbReference>
<evidence type="ECO:0000313" key="4">
    <source>
        <dbReference type="EMBL" id="KYQ57448.1"/>
    </source>
</evidence>
<protein>
    <submittedName>
        <fullName evidence="4">Sorting nexin-14</fullName>
    </submittedName>
</protein>
<feature type="transmembrane region" description="Helical" evidence="1">
    <location>
        <begin position="30"/>
        <end position="50"/>
    </location>
</feature>
<feature type="domain" description="PX" evidence="2">
    <location>
        <begin position="565"/>
        <end position="677"/>
    </location>
</feature>
<dbReference type="PANTHER" id="PTHR22775:SF44">
    <property type="entry name" value="SORTING NEXIN-14"/>
    <property type="match status" value="1"/>
</dbReference>
<evidence type="ECO:0000259" key="2">
    <source>
        <dbReference type="PROSITE" id="PS50195"/>
    </source>
</evidence>
<dbReference type="SUPFAM" id="SSF48097">
    <property type="entry name" value="Regulator of G-protein signaling, RGS"/>
    <property type="match status" value="1"/>
</dbReference>